<feature type="region of interest" description="Disordered" evidence="1">
    <location>
        <begin position="611"/>
        <end position="635"/>
    </location>
</feature>
<dbReference type="OrthoDB" id="2796951at2759"/>
<keyword evidence="5" id="KW-0378">Hydrolase</keyword>
<evidence type="ECO:0000256" key="3">
    <source>
        <dbReference type="SAM" id="SignalP"/>
    </source>
</evidence>
<feature type="chain" id="PRO_5040415607" evidence="3">
    <location>
        <begin position="27"/>
        <end position="662"/>
    </location>
</feature>
<dbReference type="PANTHER" id="PTHR36183:SF2">
    <property type="entry name" value="BETA-GLUCURONIDASE C-TERMINAL DOMAIN-CONTAINING PROTEIN"/>
    <property type="match status" value="1"/>
</dbReference>
<keyword evidence="2" id="KW-1133">Transmembrane helix</keyword>
<dbReference type="PANTHER" id="PTHR36183">
    <property type="entry name" value="BETA-GLUCURONIDASE"/>
    <property type="match status" value="1"/>
</dbReference>
<evidence type="ECO:0000313" key="6">
    <source>
        <dbReference type="Proteomes" id="UP000807342"/>
    </source>
</evidence>
<proteinExistence type="predicted"/>
<dbReference type="InterPro" id="IPR013780">
    <property type="entry name" value="Glyco_hydro_b"/>
</dbReference>
<organism evidence="5 6">
    <name type="scientific">Macrolepiota fuliginosa MF-IS2</name>
    <dbReference type="NCBI Taxonomy" id="1400762"/>
    <lineage>
        <taxon>Eukaryota</taxon>
        <taxon>Fungi</taxon>
        <taxon>Dikarya</taxon>
        <taxon>Basidiomycota</taxon>
        <taxon>Agaricomycotina</taxon>
        <taxon>Agaricomycetes</taxon>
        <taxon>Agaricomycetidae</taxon>
        <taxon>Agaricales</taxon>
        <taxon>Agaricineae</taxon>
        <taxon>Agaricaceae</taxon>
        <taxon>Macrolepiota</taxon>
    </lineage>
</organism>
<dbReference type="Gene3D" id="2.60.40.1180">
    <property type="entry name" value="Golgi alpha-mannosidase II"/>
    <property type="match status" value="1"/>
</dbReference>
<feature type="transmembrane region" description="Helical" evidence="2">
    <location>
        <begin position="642"/>
        <end position="661"/>
    </location>
</feature>
<name>A0A9P6C5T8_9AGAR</name>
<evidence type="ECO:0000259" key="4">
    <source>
        <dbReference type="Pfam" id="PF16862"/>
    </source>
</evidence>
<reference evidence="5" key="1">
    <citation type="submission" date="2020-11" db="EMBL/GenBank/DDBJ databases">
        <authorList>
            <consortium name="DOE Joint Genome Institute"/>
            <person name="Ahrendt S."/>
            <person name="Riley R."/>
            <person name="Andreopoulos W."/>
            <person name="Labutti K."/>
            <person name="Pangilinan J."/>
            <person name="Ruiz-Duenas F.J."/>
            <person name="Barrasa J.M."/>
            <person name="Sanchez-Garcia M."/>
            <person name="Camarero S."/>
            <person name="Miyauchi S."/>
            <person name="Serrano A."/>
            <person name="Linde D."/>
            <person name="Babiker R."/>
            <person name="Drula E."/>
            <person name="Ayuso-Fernandez I."/>
            <person name="Pacheco R."/>
            <person name="Padilla G."/>
            <person name="Ferreira P."/>
            <person name="Barriuso J."/>
            <person name="Kellner H."/>
            <person name="Castanera R."/>
            <person name="Alfaro M."/>
            <person name="Ramirez L."/>
            <person name="Pisabarro A.G."/>
            <person name="Kuo A."/>
            <person name="Tritt A."/>
            <person name="Lipzen A."/>
            <person name="He G."/>
            <person name="Yan M."/>
            <person name="Ng V."/>
            <person name="Cullen D."/>
            <person name="Martin F."/>
            <person name="Rosso M.-N."/>
            <person name="Henrissat B."/>
            <person name="Hibbett D."/>
            <person name="Martinez A.T."/>
            <person name="Grigoriev I.V."/>
        </authorList>
    </citation>
    <scope>NUCLEOTIDE SEQUENCE</scope>
    <source>
        <strain evidence="5">MF-IS2</strain>
    </source>
</reference>
<dbReference type="GO" id="GO:0016787">
    <property type="term" value="F:hydrolase activity"/>
    <property type="evidence" value="ECO:0007669"/>
    <property type="project" value="UniProtKB-KW"/>
</dbReference>
<dbReference type="EMBL" id="MU151123">
    <property type="protein sequence ID" value="KAF9449694.1"/>
    <property type="molecule type" value="Genomic_DNA"/>
</dbReference>
<dbReference type="Pfam" id="PF16862">
    <property type="entry name" value="Glyco_hydro_79C"/>
    <property type="match status" value="1"/>
</dbReference>
<keyword evidence="6" id="KW-1185">Reference proteome</keyword>
<feature type="domain" description="Beta-glucuronidase C-terminal" evidence="4">
    <location>
        <begin position="463"/>
        <end position="570"/>
    </location>
</feature>
<evidence type="ECO:0000256" key="1">
    <source>
        <dbReference type="SAM" id="MobiDB-lite"/>
    </source>
</evidence>
<dbReference type="SUPFAM" id="SSF51445">
    <property type="entry name" value="(Trans)glycosidases"/>
    <property type="match status" value="1"/>
</dbReference>
<dbReference type="InterPro" id="IPR017853">
    <property type="entry name" value="GH"/>
</dbReference>
<keyword evidence="2" id="KW-0812">Transmembrane</keyword>
<dbReference type="Proteomes" id="UP000807342">
    <property type="component" value="Unassembled WGS sequence"/>
</dbReference>
<comment type="caution">
    <text evidence="5">The sequence shown here is derived from an EMBL/GenBank/DDBJ whole genome shotgun (WGS) entry which is preliminary data.</text>
</comment>
<protein>
    <submittedName>
        <fullName evidence="5">Glycoside hydrolase family 79 protein</fullName>
    </submittedName>
</protein>
<sequence length="662" mass="71402">MRLISSSLSSSLVLSLLLSSTKEVNAGITVYGQRPLAQTLSAAGPATTTLAAYNDTELIPPPLPTALNRQPKVELQRDAVNVQGLSMPHRTASFFGFSIEMSVINQVLGKNSTFIQVPFLNLMANLQERAGHVLIRLGGNTQEYAVLVDQLDNGKAIAKEKPNNTQTTMTPAVLYTLDMFYTAANISQLVNVNWFLGIPFNDTNWRLAIAEYGEAILGDKLIGMQAGNEPDLYDRHGHRPAPYGPYDYYREFGELLQTMQANDKIPRKNILIGPSLSGEWAPEMIWDTGYITTYQDFLYALAVEHYPSNNCAAQFGVGTFQDPQENFPRYLTHNAGVDLVRPYLNSTAVAQQANKPFIMFETNTASCGGFPGISDSFGAALWAMDYGFQMAYSNFSNALLHIGGQNVYYNPFTSPPTNQSTFNQWTVGAIYYSVLVLAEAFGKSNTSQIVDLTGAIGSEFTPAYALYENGALSKVALINYNDDLLGTRGPSDLSVTLSVPGAGVPSSVKVKYLQAKSVSSKYNITWAGQTFGNKFEVDGRLRGNLNVVDIPCDTANNACTIPVPAPGFALVFFNSGDEFASLGQASSTFATSAHTKTINTITIDPSLLATSNGHSAKDRKTFGSTSKGGQKANAGGRVRGEMMGAIVLGGFVAGVLAVVGFR</sequence>
<dbReference type="InterPro" id="IPR031728">
    <property type="entry name" value="GlcAase_C"/>
</dbReference>
<accession>A0A9P6C5T8</accession>
<keyword evidence="2" id="KW-0472">Membrane</keyword>
<gene>
    <name evidence="5" type="ORF">P691DRAFT_702770</name>
</gene>
<evidence type="ECO:0000313" key="5">
    <source>
        <dbReference type="EMBL" id="KAF9449694.1"/>
    </source>
</evidence>
<evidence type="ECO:0000256" key="2">
    <source>
        <dbReference type="SAM" id="Phobius"/>
    </source>
</evidence>
<feature type="signal peptide" evidence="3">
    <location>
        <begin position="1"/>
        <end position="26"/>
    </location>
</feature>
<dbReference type="Gene3D" id="3.20.20.80">
    <property type="entry name" value="Glycosidases"/>
    <property type="match status" value="1"/>
</dbReference>
<keyword evidence="3" id="KW-0732">Signal</keyword>
<dbReference type="InterPro" id="IPR052974">
    <property type="entry name" value="GH79_Enzymes"/>
</dbReference>
<dbReference type="AlphaFoldDB" id="A0A9P6C5T8"/>